<organism evidence="3 4">
    <name type="scientific">Emericellopsis cladophorae</name>
    <dbReference type="NCBI Taxonomy" id="2686198"/>
    <lineage>
        <taxon>Eukaryota</taxon>
        <taxon>Fungi</taxon>
        <taxon>Dikarya</taxon>
        <taxon>Ascomycota</taxon>
        <taxon>Pezizomycotina</taxon>
        <taxon>Sordariomycetes</taxon>
        <taxon>Hypocreomycetidae</taxon>
        <taxon>Hypocreales</taxon>
        <taxon>Bionectriaceae</taxon>
        <taxon>Emericellopsis</taxon>
    </lineage>
</organism>
<dbReference type="OrthoDB" id="446723at2759"/>
<comment type="caution">
    <text evidence="3">The sequence shown here is derived from an EMBL/GenBank/DDBJ whole genome shotgun (WGS) entry which is preliminary data.</text>
</comment>
<protein>
    <submittedName>
        <fullName evidence="3">Monoacylglycerol lipase ABHD12-like protein</fullName>
    </submittedName>
</protein>
<dbReference type="EMBL" id="JAGIXG020000006">
    <property type="protein sequence ID" value="KAI6783779.1"/>
    <property type="molecule type" value="Genomic_DNA"/>
</dbReference>
<dbReference type="Gene3D" id="3.40.50.1820">
    <property type="entry name" value="alpha/beta hydrolase"/>
    <property type="match status" value="1"/>
</dbReference>
<dbReference type="AlphaFoldDB" id="A0A9P9Y6E6"/>
<dbReference type="SUPFAM" id="SSF53474">
    <property type="entry name" value="alpha/beta-Hydrolases"/>
    <property type="match status" value="1"/>
</dbReference>
<dbReference type="InterPro" id="IPR029058">
    <property type="entry name" value="AB_hydrolase_fold"/>
</dbReference>
<dbReference type="PANTHER" id="PTHR12277">
    <property type="entry name" value="ALPHA/BETA HYDROLASE DOMAIN-CONTAINING PROTEIN"/>
    <property type="match status" value="1"/>
</dbReference>
<dbReference type="PANTHER" id="PTHR12277:SF81">
    <property type="entry name" value="PROTEIN ABHD13"/>
    <property type="match status" value="1"/>
</dbReference>
<keyword evidence="1" id="KW-0812">Transmembrane</keyword>
<proteinExistence type="predicted"/>
<accession>A0A9P9Y6E6</accession>
<evidence type="ECO:0000256" key="1">
    <source>
        <dbReference type="SAM" id="Phobius"/>
    </source>
</evidence>
<keyword evidence="4" id="KW-1185">Reference proteome</keyword>
<dbReference type="GeneID" id="75828172"/>
<feature type="transmembrane region" description="Helical" evidence="1">
    <location>
        <begin position="12"/>
        <end position="34"/>
    </location>
</feature>
<sequence length="399" mass="44542">MGVAATALQSTAYAIAGVVALYAAFVTILTVPAVQNQVIYLNKVKLTWWMDVNYPEQWGFLHNQVTPFTLDTSDGETLHAWHILPPGAWQDHAEVLLSEPAGLVEDIKLRKSFQILRDDPEALLVLYFHGAAGTLGSGYRPPNYRAISAMGPHRVHIVAVDYRGFGTSTGTPSEKGLQIDSQRLATWVMDEVGIPPERVVLFGQSLGTAVAIALAHHYAHLQEPIHFSGMVLVAPFADVELLTATYRVAGTVPLLEPVAKFPRLLALLNTFIRDKWSSKARLAELIRLHNEDMARPEYYINLLHGEDDYDIPWTHSDQLFWHAVKASEEISFEDLEGEKKATRLEMGSGGWMVERKSGRGVIREEIMKYGLHDRIMGYPSVSLAVWRAFGFGRKDNEAQ</sequence>
<evidence type="ECO:0000313" key="3">
    <source>
        <dbReference type="EMBL" id="KAI6783779.1"/>
    </source>
</evidence>
<dbReference type="RefSeq" id="XP_051364635.1">
    <property type="nucleotide sequence ID" value="XM_051503674.1"/>
</dbReference>
<dbReference type="Pfam" id="PF00561">
    <property type="entry name" value="Abhydrolase_1"/>
    <property type="match status" value="1"/>
</dbReference>
<dbReference type="InterPro" id="IPR000073">
    <property type="entry name" value="AB_hydrolase_1"/>
</dbReference>
<evidence type="ECO:0000313" key="4">
    <source>
        <dbReference type="Proteomes" id="UP001055219"/>
    </source>
</evidence>
<gene>
    <name evidence="3" type="ORF">J7T54_001655</name>
</gene>
<reference evidence="3" key="2">
    <citation type="submission" date="2022-07" db="EMBL/GenBank/DDBJ databases">
        <authorList>
            <person name="Goncalves M.F.M."/>
            <person name="Hilario S."/>
            <person name="Van De Peer Y."/>
            <person name="Esteves A.C."/>
            <person name="Alves A."/>
        </authorList>
    </citation>
    <scope>NUCLEOTIDE SEQUENCE</scope>
    <source>
        <strain evidence="3">MUM 19.33</strain>
    </source>
</reference>
<dbReference type="Proteomes" id="UP001055219">
    <property type="component" value="Unassembled WGS sequence"/>
</dbReference>
<feature type="domain" description="AB hydrolase-1" evidence="2">
    <location>
        <begin position="125"/>
        <end position="323"/>
    </location>
</feature>
<evidence type="ECO:0000259" key="2">
    <source>
        <dbReference type="Pfam" id="PF00561"/>
    </source>
</evidence>
<reference evidence="3" key="1">
    <citation type="journal article" date="2021" name="J Fungi (Basel)">
        <title>Genomic and Metabolomic Analyses of the Marine Fungus Emericellopsis cladophorae: Insights into Saltwater Adaptability Mechanisms and Its Biosynthetic Potential.</title>
        <authorList>
            <person name="Goncalves M.F.M."/>
            <person name="Hilario S."/>
            <person name="Van de Peer Y."/>
            <person name="Esteves A.C."/>
            <person name="Alves A."/>
        </authorList>
    </citation>
    <scope>NUCLEOTIDE SEQUENCE</scope>
    <source>
        <strain evidence="3">MUM 19.33</strain>
    </source>
</reference>
<keyword evidence="1" id="KW-0472">Membrane</keyword>
<keyword evidence="1" id="KW-1133">Transmembrane helix</keyword>
<name>A0A9P9Y6E6_9HYPO</name>